<dbReference type="Proteomes" id="UP001519887">
    <property type="component" value="Unassembled WGS sequence"/>
</dbReference>
<feature type="region of interest" description="Disordered" evidence="1">
    <location>
        <begin position="1"/>
        <end position="77"/>
    </location>
</feature>
<proteinExistence type="predicted"/>
<feature type="compositionally biased region" description="Low complexity" evidence="1">
    <location>
        <begin position="10"/>
        <end position="24"/>
    </location>
</feature>
<feature type="non-terminal residue" evidence="2">
    <location>
        <position position="1"/>
    </location>
</feature>
<protein>
    <submittedName>
        <fullName evidence="2">Uncharacterized protein</fullName>
    </submittedName>
</protein>
<keyword evidence="3" id="KW-1185">Reference proteome</keyword>
<name>A0ABS7CG39_9BACL</name>
<dbReference type="EMBL" id="JAHZIK010001899">
    <property type="protein sequence ID" value="MBW7459902.1"/>
    <property type="molecule type" value="Genomic_DNA"/>
</dbReference>
<evidence type="ECO:0000313" key="3">
    <source>
        <dbReference type="Proteomes" id="UP001519887"/>
    </source>
</evidence>
<evidence type="ECO:0000256" key="1">
    <source>
        <dbReference type="SAM" id="MobiDB-lite"/>
    </source>
</evidence>
<sequence>PEIPGNAGQNPDNGTMNPGNGNPPDSNVPDDGSGTEGQQTFDGLNLGGNGNQGAVEGTDGIIPPDGGEGVTDPNAAG</sequence>
<organism evidence="2 3">
    <name type="scientific">Paenibacillus sepulcri</name>
    <dbReference type="NCBI Taxonomy" id="359917"/>
    <lineage>
        <taxon>Bacteria</taxon>
        <taxon>Bacillati</taxon>
        <taxon>Bacillota</taxon>
        <taxon>Bacilli</taxon>
        <taxon>Bacillales</taxon>
        <taxon>Paenibacillaceae</taxon>
        <taxon>Paenibacillus</taxon>
    </lineage>
</organism>
<reference evidence="2 3" key="1">
    <citation type="submission" date="2021-07" db="EMBL/GenBank/DDBJ databases">
        <title>Paenibacillus radiodurans sp. nov., isolated from the southeastern edge of Tengger Desert.</title>
        <authorList>
            <person name="Zhang G."/>
        </authorList>
    </citation>
    <scope>NUCLEOTIDE SEQUENCE [LARGE SCALE GENOMIC DNA]</scope>
    <source>
        <strain evidence="2 3">CCM 7311</strain>
    </source>
</reference>
<comment type="caution">
    <text evidence="2">The sequence shown here is derived from an EMBL/GenBank/DDBJ whole genome shotgun (WGS) entry which is preliminary data.</text>
</comment>
<evidence type="ECO:0000313" key="2">
    <source>
        <dbReference type="EMBL" id="MBW7459902.1"/>
    </source>
</evidence>
<accession>A0ABS7CG39</accession>
<gene>
    <name evidence="2" type="ORF">K0U00_38165</name>
</gene>